<keyword evidence="2" id="KW-0812">Transmembrane</keyword>
<evidence type="ECO:0008006" key="5">
    <source>
        <dbReference type="Google" id="ProtNLM"/>
    </source>
</evidence>
<comment type="caution">
    <text evidence="3">The sequence shown here is derived from an EMBL/GenBank/DDBJ whole genome shotgun (WGS) entry which is preliminary data.</text>
</comment>
<feature type="compositionally biased region" description="Polar residues" evidence="1">
    <location>
        <begin position="104"/>
        <end position="115"/>
    </location>
</feature>
<evidence type="ECO:0000256" key="1">
    <source>
        <dbReference type="SAM" id="MobiDB-lite"/>
    </source>
</evidence>
<organism evidence="3 4">
    <name type="scientific">Stenotrophomonas hibiscicola</name>
    <dbReference type="NCBI Taxonomy" id="86189"/>
    <lineage>
        <taxon>Bacteria</taxon>
        <taxon>Pseudomonadati</taxon>
        <taxon>Pseudomonadota</taxon>
        <taxon>Gammaproteobacteria</taxon>
        <taxon>Lysobacterales</taxon>
        <taxon>Lysobacteraceae</taxon>
        <taxon>Stenotrophomonas</taxon>
        <taxon>Stenotrophomonas maltophilia group</taxon>
    </lineage>
</organism>
<sequence>MTEWKAVREVGFTTNFSFIINCLDGYGAFLTAPAISWVMWGLAPRRAGVIVAYNTSHLRQGEAMNVRIRRNLTAHAAVAVSTLLVLAWWATPTAPASAAAESAQDATLSPAGNATPSSPPPPRRLHSALSMPYFSFAQPLIPRS</sequence>
<keyword evidence="2" id="KW-0472">Membrane</keyword>
<keyword evidence="4" id="KW-1185">Reference proteome</keyword>
<dbReference type="Proteomes" id="UP001400166">
    <property type="component" value="Unassembled WGS sequence"/>
</dbReference>
<accession>A0ABV0CC36</accession>
<evidence type="ECO:0000313" key="4">
    <source>
        <dbReference type="Proteomes" id="UP001400166"/>
    </source>
</evidence>
<evidence type="ECO:0000313" key="3">
    <source>
        <dbReference type="EMBL" id="MEN5391919.1"/>
    </source>
</evidence>
<protein>
    <recommendedName>
        <fullName evidence="5">Transmembrane protein</fullName>
    </recommendedName>
</protein>
<reference evidence="3 4" key="1">
    <citation type="submission" date="2024-04" db="EMBL/GenBank/DDBJ databases">
        <title>WGS of bacteria from Torrens River.</title>
        <authorList>
            <person name="Wyrsch E.R."/>
            <person name="Drigo B."/>
        </authorList>
    </citation>
    <scope>NUCLEOTIDE SEQUENCE [LARGE SCALE GENOMIC DNA]</scope>
    <source>
        <strain evidence="3 4">TWI153</strain>
    </source>
</reference>
<dbReference type="EMBL" id="JBDJOF010000067">
    <property type="protein sequence ID" value="MEN5391919.1"/>
    <property type="molecule type" value="Genomic_DNA"/>
</dbReference>
<gene>
    <name evidence="3" type="ORF">ABE587_19035</name>
</gene>
<proteinExistence type="predicted"/>
<evidence type="ECO:0000256" key="2">
    <source>
        <dbReference type="SAM" id="Phobius"/>
    </source>
</evidence>
<feature type="transmembrane region" description="Helical" evidence="2">
    <location>
        <begin position="72"/>
        <end position="90"/>
    </location>
</feature>
<feature type="region of interest" description="Disordered" evidence="1">
    <location>
        <begin position="100"/>
        <end position="126"/>
    </location>
</feature>
<name>A0ABV0CC36_9GAMM</name>
<keyword evidence="2" id="KW-1133">Transmembrane helix</keyword>